<feature type="non-terminal residue" evidence="1">
    <location>
        <position position="1"/>
    </location>
</feature>
<gene>
    <name evidence="1" type="ORF">NO263_02760</name>
</gene>
<name>A0ABT3K275_9PROT</name>
<dbReference type="RefSeq" id="WP_265176024.1">
    <property type="nucleotide sequence ID" value="NZ_JANGSQ010000081.1"/>
</dbReference>
<comment type="caution">
    <text evidence="1">The sequence shown here is derived from an EMBL/GenBank/DDBJ whole genome shotgun (WGS) entry which is preliminary data.</text>
</comment>
<keyword evidence="2" id="KW-1185">Reference proteome</keyword>
<sequence>AICFLAKAQRFHFRPLGVCQYEAIHTDFESHLVTLKKYNSQQTLEKASPKTFIFIKILF</sequence>
<evidence type="ECO:0000313" key="1">
    <source>
        <dbReference type="EMBL" id="MCW4589503.1"/>
    </source>
</evidence>
<reference evidence="1 2" key="1">
    <citation type="submission" date="2022-07" db="EMBL/GenBank/DDBJ databases">
        <title>Genome stability of Gluconacetobacter entanii AV429.</title>
        <authorList>
            <person name="Trcek J."/>
            <person name="Cepec E."/>
        </authorList>
    </citation>
    <scope>NUCLEOTIDE SEQUENCE [LARGE SCALE GENOMIC DNA]</scope>
    <source>
        <strain evidence="1 2">AV429_2022</strain>
    </source>
</reference>
<dbReference type="EMBL" id="JANGSQ010000081">
    <property type="protein sequence ID" value="MCW4589503.1"/>
    <property type="molecule type" value="Genomic_DNA"/>
</dbReference>
<evidence type="ECO:0000313" key="2">
    <source>
        <dbReference type="Proteomes" id="UP001526337"/>
    </source>
</evidence>
<organism evidence="1 2">
    <name type="scientific">Gluconacetobacter entanii</name>
    <dbReference type="NCBI Taxonomy" id="108528"/>
    <lineage>
        <taxon>Bacteria</taxon>
        <taxon>Pseudomonadati</taxon>
        <taxon>Pseudomonadota</taxon>
        <taxon>Alphaproteobacteria</taxon>
        <taxon>Acetobacterales</taxon>
        <taxon>Acetobacteraceae</taxon>
        <taxon>Gluconacetobacter</taxon>
    </lineage>
</organism>
<proteinExistence type="predicted"/>
<dbReference type="Proteomes" id="UP001526337">
    <property type="component" value="Unassembled WGS sequence"/>
</dbReference>
<protein>
    <submittedName>
        <fullName evidence="1">Uncharacterized protein</fullName>
    </submittedName>
</protein>
<accession>A0ABT3K275</accession>